<evidence type="ECO:0000256" key="5">
    <source>
        <dbReference type="ARBA" id="ARBA00022723"/>
    </source>
</evidence>
<dbReference type="SUPFAM" id="SSF53098">
    <property type="entry name" value="Ribonuclease H-like"/>
    <property type="match status" value="1"/>
</dbReference>
<dbReference type="PROSITE" id="PS50879">
    <property type="entry name" value="RNASE_H_1"/>
    <property type="match status" value="1"/>
</dbReference>
<dbReference type="EMBL" id="GALX01006471">
    <property type="protein sequence ID" value="JAB61995.1"/>
    <property type="molecule type" value="Transcribed_RNA"/>
</dbReference>
<evidence type="ECO:0000259" key="8">
    <source>
        <dbReference type="PROSITE" id="PS50879"/>
    </source>
</evidence>
<keyword evidence="7" id="KW-0378">Hydrolase</keyword>
<keyword evidence="6" id="KW-0255">Endonuclease</keyword>
<dbReference type="CDD" id="cd09276">
    <property type="entry name" value="Rnase_HI_RT_non_LTR"/>
    <property type="match status" value="1"/>
</dbReference>
<dbReference type="GO" id="GO:0003676">
    <property type="term" value="F:nucleic acid binding"/>
    <property type="evidence" value="ECO:0007669"/>
    <property type="project" value="InterPro"/>
</dbReference>
<dbReference type="InterPro" id="IPR012337">
    <property type="entry name" value="RNaseH-like_sf"/>
</dbReference>
<comment type="similarity">
    <text evidence="2">Belongs to the RNase H family.</text>
</comment>
<dbReference type="EC" id="3.1.26.4" evidence="3"/>
<sequence>FFVYEYDHKMHTLDYKNLKLKKGVDNNNEFKYLIEQSYSDYCQIFTDGSLDPVEEKVGVGVFIPQTNYSYHDSLPKFTQICTAEIVAINKACSYCLINNIKKAVIFSDSQGALEKITSDKNYKRKDYITILTKEMIINSNNNGTCIELAWIPGHTNILGNENADWLANLGKHFAVTNNIPLDKNDILIACKTFLNNK</sequence>
<keyword evidence="5" id="KW-0479">Metal-binding</keyword>
<dbReference type="InterPro" id="IPR050092">
    <property type="entry name" value="RNase_H"/>
</dbReference>
<dbReference type="InterPro" id="IPR002156">
    <property type="entry name" value="RNaseH_domain"/>
</dbReference>
<evidence type="ECO:0000256" key="6">
    <source>
        <dbReference type="ARBA" id="ARBA00022759"/>
    </source>
</evidence>
<dbReference type="GO" id="GO:0004523">
    <property type="term" value="F:RNA-DNA hybrid ribonuclease activity"/>
    <property type="evidence" value="ECO:0007669"/>
    <property type="project" value="UniProtKB-EC"/>
</dbReference>
<evidence type="ECO:0000256" key="2">
    <source>
        <dbReference type="ARBA" id="ARBA00005300"/>
    </source>
</evidence>
<dbReference type="Gene3D" id="3.30.420.10">
    <property type="entry name" value="Ribonuclease H-like superfamily/Ribonuclease H"/>
    <property type="match status" value="1"/>
</dbReference>
<dbReference type="PANTHER" id="PTHR10642">
    <property type="entry name" value="RIBONUCLEASE H1"/>
    <property type="match status" value="1"/>
</dbReference>
<dbReference type="PANTHER" id="PTHR10642:SF26">
    <property type="entry name" value="RIBONUCLEASE H1"/>
    <property type="match status" value="1"/>
</dbReference>
<feature type="non-terminal residue" evidence="9">
    <location>
        <position position="197"/>
    </location>
</feature>
<feature type="domain" description="RNase H type-1" evidence="8">
    <location>
        <begin position="38"/>
        <end position="172"/>
    </location>
</feature>
<gene>
    <name evidence="9" type="primary">RNH1</name>
</gene>
<protein>
    <recommendedName>
        <fullName evidence="3">ribonuclease H</fullName>
        <ecNumber evidence="3">3.1.26.4</ecNumber>
    </recommendedName>
</protein>
<evidence type="ECO:0000256" key="4">
    <source>
        <dbReference type="ARBA" id="ARBA00022722"/>
    </source>
</evidence>
<proteinExistence type="inferred from homology"/>
<evidence type="ECO:0000256" key="7">
    <source>
        <dbReference type="ARBA" id="ARBA00022801"/>
    </source>
</evidence>
<dbReference type="Pfam" id="PF00075">
    <property type="entry name" value="RNase_H"/>
    <property type="match status" value="1"/>
</dbReference>
<organism evidence="9">
    <name type="scientific">Anoplophora glabripennis</name>
    <name type="common">Asian longhorn beetle</name>
    <name type="synonym">Anoplophora nobilis</name>
    <dbReference type="NCBI Taxonomy" id="217634"/>
    <lineage>
        <taxon>Eukaryota</taxon>
        <taxon>Metazoa</taxon>
        <taxon>Ecdysozoa</taxon>
        <taxon>Arthropoda</taxon>
        <taxon>Hexapoda</taxon>
        <taxon>Insecta</taxon>
        <taxon>Pterygota</taxon>
        <taxon>Neoptera</taxon>
        <taxon>Endopterygota</taxon>
        <taxon>Coleoptera</taxon>
        <taxon>Polyphaga</taxon>
        <taxon>Cucujiformia</taxon>
        <taxon>Chrysomeloidea</taxon>
        <taxon>Cerambycidae</taxon>
        <taxon>Lamiinae</taxon>
        <taxon>Lamiini</taxon>
        <taxon>Anoplophora</taxon>
    </lineage>
</organism>
<evidence type="ECO:0000256" key="1">
    <source>
        <dbReference type="ARBA" id="ARBA00000077"/>
    </source>
</evidence>
<evidence type="ECO:0000313" key="9">
    <source>
        <dbReference type="EMBL" id="JAB61995.1"/>
    </source>
</evidence>
<evidence type="ECO:0000256" key="3">
    <source>
        <dbReference type="ARBA" id="ARBA00012180"/>
    </source>
</evidence>
<dbReference type="AlphaFoldDB" id="V5FWG4"/>
<accession>V5FWG4</accession>
<comment type="catalytic activity">
    <reaction evidence="1">
        <text>Endonucleolytic cleavage to 5'-phosphomonoester.</text>
        <dbReference type="EC" id="3.1.26.4"/>
    </reaction>
</comment>
<reference evidence="9" key="1">
    <citation type="submission" date="2013-07" db="EMBL/GenBank/DDBJ databases">
        <title>Midgut Transcriptome Profiling of Anoplphora glabripennis, a Lignocellulose Degrading, Wood-Boring Cerambycid.</title>
        <authorList>
            <person name="Scully E.D."/>
            <person name="Hoover K."/>
            <person name="Carlson J.E."/>
            <person name="Tien M."/>
            <person name="Geib S.M."/>
        </authorList>
    </citation>
    <scope>NUCLEOTIDE SEQUENCE</scope>
</reference>
<keyword evidence="4" id="KW-0540">Nuclease</keyword>
<dbReference type="InterPro" id="IPR036397">
    <property type="entry name" value="RNaseH_sf"/>
</dbReference>
<dbReference type="GO" id="GO:0046872">
    <property type="term" value="F:metal ion binding"/>
    <property type="evidence" value="ECO:0007669"/>
    <property type="project" value="UniProtKB-KW"/>
</dbReference>
<name>V5FWG4_ANOGL</name>
<feature type="non-terminal residue" evidence="9">
    <location>
        <position position="1"/>
    </location>
</feature>
<dbReference type="GO" id="GO:0043137">
    <property type="term" value="P:DNA replication, removal of RNA primer"/>
    <property type="evidence" value="ECO:0007669"/>
    <property type="project" value="TreeGrafter"/>
</dbReference>